<name>A0ABP1GZT6_9EUKA</name>
<dbReference type="EMBL" id="CAXDID020000013">
    <property type="protein sequence ID" value="CAL5981573.1"/>
    <property type="molecule type" value="Genomic_DNA"/>
</dbReference>
<evidence type="ECO:0000313" key="1">
    <source>
        <dbReference type="EMBL" id="CAL5981573.1"/>
    </source>
</evidence>
<organism evidence="1 2">
    <name type="scientific">Hexamita inflata</name>
    <dbReference type="NCBI Taxonomy" id="28002"/>
    <lineage>
        <taxon>Eukaryota</taxon>
        <taxon>Metamonada</taxon>
        <taxon>Diplomonadida</taxon>
        <taxon>Hexamitidae</taxon>
        <taxon>Hexamitinae</taxon>
        <taxon>Hexamita</taxon>
    </lineage>
</organism>
<comment type="caution">
    <text evidence="1">The sequence shown here is derived from an EMBL/GenBank/DDBJ whole genome shotgun (WGS) entry which is preliminary data.</text>
</comment>
<sequence>MNHNGISFVLSLICKESSGKIEYLVENYQYSIKLNQPKACLQSFLNDGGNPCIILSGLNFLVLIATKKWGTVRYQKLICVFRQFTKNCSTLTIQQLMRCQNSIFIIQLEEQRTFENSEFSFFRNKCQRLQIQQQELK</sequence>
<keyword evidence="2" id="KW-1185">Reference proteome</keyword>
<protein>
    <submittedName>
        <fullName evidence="1">Hypothetical_protein</fullName>
    </submittedName>
</protein>
<proteinExistence type="predicted"/>
<gene>
    <name evidence="1" type="ORF">HINF_LOCUS6723</name>
</gene>
<evidence type="ECO:0000313" key="2">
    <source>
        <dbReference type="Proteomes" id="UP001642409"/>
    </source>
</evidence>
<accession>A0ABP1GZT6</accession>
<dbReference type="Proteomes" id="UP001642409">
    <property type="component" value="Unassembled WGS sequence"/>
</dbReference>
<reference evidence="1 2" key="1">
    <citation type="submission" date="2024-07" db="EMBL/GenBank/DDBJ databases">
        <authorList>
            <person name="Akdeniz Z."/>
        </authorList>
    </citation>
    <scope>NUCLEOTIDE SEQUENCE [LARGE SCALE GENOMIC DNA]</scope>
</reference>